<protein>
    <recommendedName>
        <fullName evidence="3">DNA polymerase III subunit delta</fullName>
    </recommendedName>
</protein>
<dbReference type="AlphaFoldDB" id="A0A2M8ESM4"/>
<dbReference type="PANTHER" id="PTHR11669:SF8">
    <property type="entry name" value="DNA POLYMERASE III SUBUNIT DELTA"/>
    <property type="match status" value="1"/>
</dbReference>
<dbReference type="SUPFAM" id="SSF52540">
    <property type="entry name" value="P-loop containing nucleoside triphosphate hydrolases"/>
    <property type="match status" value="1"/>
</dbReference>
<evidence type="ECO:0000313" key="2">
    <source>
        <dbReference type="Proteomes" id="UP000229816"/>
    </source>
</evidence>
<name>A0A2M8ESM4_9BACT</name>
<dbReference type="InterPro" id="IPR027417">
    <property type="entry name" value="P-loop_NTPase"/>
</dbReference>
<dbReference type="Proteomes" id="UP000229816">
    <property type="component" value="Unassembled WGS sequence"/>
</dbReference>
<sequence length="227" mass="25373">MIHSILITGGNTQSRLERALQIVEEILGKKITNHPDFILIEAKDSIKIGQIRELQKKLFLKPYLGRMKVALISDADQLTLPAQHSLLKTLEEPPAASMIVLAVQTKETLLPTIISRCQIISLPIKPGTESDEIILIKILKSSPGERILMAEEYSQNRKQAIEFCQIQLTTLREALRKKISLSPPTTPIQITKTLHLIQQSLQLLKANANPQLVVGNLLLSYPKSIKI</sequence>
<dbReference type="InterPro" id="IPR050238">
    <property type="entry name" value="DNA_Rep/Repair_Clamp_Loader"/>
</dbReference>
<dbReference type="GO" id="GO:0006261">
    <property type="term" value="P:DNA-templated DNA replication"/>
    <property type="evidence" value="ECO:0007669"/>
    <property type="project" value="TreeGrafter"/>
</dbReference>
<dbReference type="EMBL" id="PFSF01000037">
    <property type="protein sequence ID" value="PJC28131.1"/>
    <property type="molecule type" value="Genomic_DNA"/>
</dbReference>
<gene>
    <name evidence="1" type="ORF">CO054_01815</name>
</gene>
<reference evidence="2" key="1">
    <citation type="submission" date="2017-09" db="EMBL/GenBank/DDBJ databases">
        <title>Depth-based differentiation of microbial function through sediment-hosted aquifers and enrichment of novel symbionts in the deep terrestrial subsurface.</title>
        <authorList>
            <person name="Probst A.J."/>
            <person name="Ladd B."/>
            <person name="Jarett J.K."/>
            <person name="Geller-Mcgrath D.E."/>
            <person name="Sieber C.M.K."/>
            <person name="Emerson J.B."/>
            <person name="Anantharaman K."/>
            <person name="Thomas B.C."/>
            <person name="Malmstrom R."/>
            <person name="Stieglmeier M."/>
            <person name="Klingl A."/>
            <person name="Woyke T."/>
            <person name="Ryan C.M."/>
            <person name="Banfield J.F."/>
        </authorList>
    </citation>
    <scope>NUCLEOTIDE SEQUENCE [LARGE SCALE GENOMIC DNA]</scope>
</reference>
<evidence type="ECO:0000313" key="1">
    <source>
        <dbReference type="EMBL" id="PJC28131.1"/>
    </source>
</evidence>
<dbReference type="Gene3D" id="3.40.50.300">
    <property type="entry name" value="P-loop containing nucleotide triphosphate hydrolases"/>
    <property type="match status" value="1"/>
</dbReference>
<dbReference type="Pfam" id="PF13177">
    <property type="entry name" value="DNA_pol3_delta2"/>
    <property type="match status" value="1"/>
</dbReference>
<dbReference type="PANTHER" id="PTHR11669">
    <property type="entry name" value="REPLICATION FACTOR C / DNA POLYMERASE III GAMMA-TAU SUBUNIT"/>
    <property type="match status" value="1"/>
</dbReference>
<evidence type="ECO:0008006" key="3">
    <source>
        <dbReference type="Google" id="ProtNLM"/>
    </source>
</evidence>
<organism evidence="1 2">
    <name type="scientific">Candidatus Shapirobacteria bacterium CG_4_9_14_0_2_um_filter_39_11</name>
    <dbReference type="NCBI Taxonomy" id="1974478"/>
    <lineage>
        <taxon>Bacteria</taxon>
        <taxon>Candidatus Shapironibacteriota</taxon>
    </lineage>
</organism>
<proteinExistence type="predicted"/>
<comment type="caution">
    <text evidence="1">The sequence shown here is derived from an EMBL/GenBank/DDBJ whole genome shotgun (WGS) entry which is preliminary data.</text>
</comment>
<accession>A0A2M8ESM4</accession>